<organism evidence="1 2">
    <name type="scientific">Acaryochloris marina (strain MBIC 11017)</name>
    <dbReference type="NCBI Taxonomy" id="329726"/>
    <lineage>
        <taxon>Bacteria</taxon>
        <taxon>Bacillati</taxon>
        <taxon>Cyanobacteriota</taxon>
        <taxon>Cyanophyceae</taxon>
        <taxon>Acaryochloridales</taxon>
        <taxon>Acaryochloridaceae</taxon>
        <taxon>Acaryochloris</taxon>
    </lineage>
</organism>
<gene>
    <name evidence="1" type="ordered locus">AM1_G0165</name>
</gene>
<accession>A8ZQQ9</accession>
<proteinExistence type="predicted"/>
<dbReference type="EMBL" id="CP000844">
    <property type="protein sequence ID" value="ABW33345.1"/>
    <property type="molecule type" value="Genomic_DNA"/>
</dbReference>
<dbReference type="Proteomes" id="UP000000268">
    <property type="component" value="Plasmid pREB7"/>
</dbReference>
<dbReference type="AlphaFoldDB" id="A8ZQQ9"/>
<geneLocation type="plasmid" evidence="1 2">
    <name>pREB7</name>
</geneLocation>
<dbReference type="KEGG" id="amr:AM1_G0165"/>
<evidence type="ECO:0000313" key="1">
    <source>
        <dbReference type="EMBL" id="ABW33345.1"/>
    </source>
</evidence>
<protein>
    <submittedName>
        <fullName evidence="1">Uncharacterized protein</fullName>
    </submittedName>
</protein>
<keyword evidence="1" id="KW-0614">Plasmid</keyword>
<keyword evidence="2" id="KW-1185">Reference proteome</keyword>
<name>A8ZQQ9_ACAM1</name>
<reference evidence="1 2" key="1">
    <citation type="journal article" date="2008" name="Proc. Natl. Acad. Sci. U.S.A.">
        <title>Niche adaptation and genome expansion in the chlorophyll d-producing cyanobacterium Acaryochloris marina.</title>
        <authorList>
            <person name="Swingley W.D."/>
            <person name="Chen M."/>
            <person name="Cheung P.C."/>
            <person name="Conrad A.L."/>
            <person name="Dejesa L.C."/>
            <person name="Hao J."/>
            <person name="Honchak B.M."/>
            <person name="Karbach L.E."/>
            <person name="Kurdoglu A."/>
            <person name="Lahiri S."/>
            <person name="Mastrian S.D."/>
            <person name="Miyashita H."/>
            <person name="Page L."/>
            <person name="Ramakrishna P."/>
            <person name="Satoh S."/>
            <person name="Sattley W.M."/>
            <person name="Shimada Y."/>
            <person name="Taylor H.L."/>
            <person name="Tomo T."/>
            <person name="Tsuchiya T."/>
            <person name="Wang Z.T."/>
            <person name="Raymond J."/>
            <person name="Mimuro M."/>
            <person name="Blankenship R.E."/>
            <person name="Touchman J.W."/>
        </authorList>
    </citation>
    <scope>NUCLEOTIDE SEQUENCE [LARGE SCALE GENOMIC DNA]</scope>
    <source>
        <strain evidence="2">MBIC 11017</strain>
        <plasmid evidence="2">Plasmid pREB7</plasmid>
    </source>
</reference>
<sequence>MASTWHPLGINSISEYKKLLIKFKSRFSHLQLRYDYDYKSK</sequence>
<evidence type="ECO:0000313" key="2">
    <source>
        <dbReference type="Proteomes" id="UP000000268"/>
    </source>
</evidence>
<dbReference type="HOGENOM" id="CLU_3264114_0_0_3"/>